<reference evidence="2" key="1">
    <citation type="submission" date="2021-02" db="EMBL/GenBank/DDBJ databases">
        <authorList>
            <person name="Bekaert M."/>
        </authorList>
    </citation>
    <scope>NUCLEOTIDE SEQUENCE</scope>
    <source>
        <strain evidence="2">IoA-00</strain>
    </source>
</reference>
<feature type="region of interest" description="Disordered" evidence="1">
    <location>
        <begin position="215"/>
        <end position="257"/>
    </location>
</feature>
<dbReference type="AlphaFoldDB" id="A0A7R8CJE9"/>
<feature type="compositionally biased region" description="Acidic residues" evidence="1">
    <location>
        <begin position="215"/>
        <end position="247"/>
    </location>
</feature>
<dbReference type="Proteomes" id="UP000675881">
    <property type="component" value="Chromosome 14"/>
</dbReference>
<keyword evidence="3" id="KW-1185">Reference proteome</keyword>
<gene>
    <name evidence="2" type="ORF">LSAA_5290</name>
</gene>
<evidence type="ECO:0000313" key="3">
    <source>
        <dbReference type="Proteomes" id="UP000675881"/>
    </source>
</evidence>
<protein>
    <submittedName>
        <fullName evidence="2">(salmon louse) hypothetical protein</fullName>
    </submittedName>
</protein>
<proteinExistence type="predicted"/>
<sequence>MVQLKNNISKYCAIPIQEELLTSSKTSTGAEKKSIIKDKKGTTPKVSANKKRVLLREILEIEEGDSTVMKIEECKDNFFLISIIFVGWFDRNNLIGERVVYYKVTTSQPPHQEEWSDVYFEDENDFRNVGEVVEIDGREFVKDVEESVQTELLRDGYQEIEVVDRIYVGSFTEMYPNVSEDVENQEQHIINSVVLPVYELSEENLVNYISLSEEEDFSSVEDEGSSSEENEDSSSEEDEFQYSEIETDSSCTYSDNENEIPSVFHNFIWSN</sequence>
<evidence type="ECO:0000313" key="2">
    <source>
        <dbReference type="EMBL" id="CAF2836061.1"/>
    </source>
</evidence>
<name>A0A7R8CJE9_LEPSM</name>
<evidence type="ECO:0000256" key="1">
    <source>
        <dbReference type="SAM" id="MobiDB-lite"/>
    </source>
</evidence>
<organism evidence="2 3">
    <name type="scientific">Lepeophtheirus salmonis</name>
    <name type="common">Salmon louse</name>
    <name type="synonym">Caligus salmonis</name>
    <dbReference type="NCBI Taxonomy" id="72036"/>
    <lineage>
        <taxon>Eukaryota</taxon>
        <taxon>Metazoa</taxon>
        <taxon>Ecdysozoa</taxon>
        <taxon>Arthropoda</taxon>
        <taxon>Crustacea</taxon>
        <taxon>Multicrustacea</taxon>
        <taxon>Hexanauplia</taxon>
        <taxon>Copepoda</taxon>
        <taxon>Siphonostomatoida</taxon>
        <taxon>Caligidae</taxon>
        <taxon>Lepeophtheirus</taxon>
    </lineage>
</organism>
<dbReference type="EMBL" id="HG994593">
    <property type="protein sequence ID" value="CAF2836061.1"/>
    <property type="molecule type" value="Genomic_DNA"/>
</dbReference>
<accession>A0A7R8CJE9</accession>